<evidence type="ECO:0000256" key="3">
    <source>
        <dbReference type="SAM" id="MobiDB-lite"/>
    </source>
</evidence>
<evidence type="ECO:0000259" key="4">
    <source>
        <dbReference type="PROSITE" id="PS50303"/>
    </source>
</evidence>
<dbReference type="GO" id="GO:0003729">
    <property type="term" value="F:mRNA binding"/>
    <property type="evidence" value="ECO:0007669"/>
    <property type="project" value="TreeGrafter"/>
</dbReference>
<keyword evidence="6" id="KW-1185">Reference proteome</keyword>
<dbReference type="GO" id="GO:0005737">
    <property type="term" value="C:cytoplasm"/>
    <property type="evidence" value="ECO:0007669"/>
    <property type="project" value="TreeGrafter"/>
</dbReference>
<dbReference type="GO" id="GO:0010608">
    <property type="term" value="P:post-transcriptional regulation of gene expression"/>
    <property type="evidence" value="ECO:0007669"/>
    <property type="project" value="TreeGrafter"/>
</dbReference>
<dbReference type="PANTHER" id="PTHR12537">
    <property type="entry name" value="RNA BINDING PROTEIN PUMILIO-RELATED"/>
    <property type="match status" value="1"/>
</dbReference>
<feature type="region of interest" description="Disordered" evidence="3">
    <location>
        <begin position="1"/>
        <end position="48"/>
    </location>
</feature>
<evidence type="ECO:0000256" key="2">
    <source>
        <dbReference type="PROSITE-ProRule" id="PRU00317"/>
    </source>
</evidence>
<feature type="repeat" description="Pumilio" evidence="2">
    <location>
        <begin position="402"/>
        <end position="437"/>
    </location>
</feature>
<comment type="caution">
    <text evidence="5">The sequence shown here is derived from an EMBL/GenBank/DDBJ whole genome shotgun (WGS) entry which is preliminary data.</text>
</comment>
<dbReference type="PROSITE" id="PS50302">
    <property type="entry name" value="PUM"/>
    <property type="match status" value="2"/>
</dbReference>
<reference evidence="5 6" key="1">
    <citation type="submission" date="2020-04" db="EMBL/GenBank/DDBJ databases">
        <title>Perkinsus olseni comparative genomics.</title>
        <authorList>
            <person name="Bogema D.R."/>
        </authorList>
    </citation>
    <scope>NUCLEOTIDE SEQUENCE [LARGE SCALE GENOMIC DNA]</scope>
    <source>
        <strain evidence="5 6">ATCC PRA-207</strain>
    </source>
</reference>
<dbReference type="Pfam" id="PF00806">
    <property type="entry name" value="PUF"/>
    <property type="match status" value="6"/>
</dbReference>
<proteinExistence type="predicted"/>
<feature type="compositionally biased region" description="Pro residues" evidence="3">
    <location>
        <begin position="33"/>
        <end position="47"/>
    </location>
</feature>
<dbReference type="Gene3D" id="1.25.10.10">
    <property type="entry name" value="Leucine-rich Repeat Variant"/>
    <property type="match status" value="1"/>
</dbReference>
<accession>A0A7J6REM0</accession>
<feature type="domain" description="PUM-HD" evidence="4">
    <location>
        <begin position="339"/>
        <end position="724"/>
    </location>
</feature>
<evidence type="ECO:0000313" key="5">
    <source>
        <dbReference type="EMBL" id="KAF4719188.1"/>
    </source>
</evidence>
<feature type="region of interest" description="Disordered" evidence="3">
    <location>
        <begin position="797"/>
        <end position="832"/>
    </location>
</feature>
<dbReference type="SMART" id="SM00025">
    <property type="entry name" value="Pumilio"/>
    <property type="match status" value="7"/>
</dbReference>
<dbReference type="EMBL" id="JABANO010026055">
    <property type="protein sequence ID" value="KAF4719188.1"/>
    <property type="molecule type" value="Genomic_DNA"/>
</dbReference>
<feature type="region of interest" description="Disordered" evidence="3">
    <location>
        <begin position="73"/>
        <end position="115"/>
    </location>
</feature>
<dbReference type="InterPro" id="IPR011989">
    <property type="entry name" value="ARM-like"/>
</dbReference>
<name>A0A7J6REM0_PEROL</name>
<sequence>MANSPRDCFLSSATATTTSAPLYGHPTDSRWMMPPPPPPPPPSPPPGVSTQLLLLESSVFVPLLQIAAPQGMVGSTDYEPQPMMTPHPPPLPTMSPPGSRPLPGGQFEYPPNQWCDRVPSQPWLGSSAVGGGSTSSCMNPSPSLGDMRLVEMAAPLQRHPGPVGSMPAPFDHAVPPPVTAAAAAPGSSISLEYSDQADEYFYAQPWAPGSYMPYPSPPPSDPSCYDPWSSPPSPVLSPTMSYSATAAAAAVGGSTTLHHNYSTMPPQQHPYAAVGGGDPTLSPVMNPLVYETPPATALYPALPSNNVHCDHHHPPALRLGLPSLPSGHADYPAPSLGASLNRESLDRLSVKNAGQFPFDDFLALTDEEVGAYAEDHVTSLYLQDALRAEFRNASQVSRVVDRLVPLFLPLSFHAIGNYVSQAVLEVSDMATFEQLLNTQILKGRALFDLCIHPHGTRVVQKLISEANVRYGGSNQLPLLGAIRVCCRELAVDANGCYVLLKILDVMAQSGWLLECLLDRFIEISCSQWGVITAKKVIERCPAVDRVELIPDMQQHYPNGSGWTEHPVIVGRHTSRLLEIFVVDFVVMARHQYGNYAVQHILQSPALSGSTQGCNALAEVSRILSTSIVTLSKDKYSSNCVELLLVRGPSAFGRSFAKDLLSDRRLEELLWDTYGNYVLQKLLIVMKNRGLPEFGELVKALKPSIHCILKNNKNAPGISDSSSSNGQGNSGNSLVGRNYRVAKKLVAKFPELNEGFSKARGAKTEIFLPGLGPPEAAEGGPRYAGGFTATSTPSWEAACRGDGYSRSGSPDKILDVDREATADKASHQGATGG</sequence>
<dbReference type="InterPro" id="IPR016024">
    <property type="entry name" value="ARM-type_fold"/>
</dbReference>
<dbReference type="PROSITE" id="PS50303">
    <property type="entry name" value="PUM_HD"/>
    <property type="match status" value="1"/>
</dbReference>
<dbReference type="AlphaFoldDB" id="A0A7J6REM0"/>
<dbReference type="InterPro" id="IPR033133">
    <property type="entry name" value="PUM-HD"/>
</dbReference>
<keyword evidence="1" id="KW-0677">Repeat</keyword>
<dbReference type="SUPFAM" id="SSF48371">
    <property type="entry name" value="ARM repeat"/>
    <property type="match status" value="1"/>
</dbReference>
<dbReference type="InterPro" id="IPR001313">
    <property type="entry name" value="Pumilio_RNA-bd_rpt"/>
</dbReference>
<organism evidence="5 6">
    <name type="scientific">Perkinsus olseni</name>
    <name type="common">Perkinsus atlanticus</name>
    <dbReference type="NCBI Taxonomy" id="32597"/>
    <lineage>
        <taxon>Eukaryota</taxon>
        <taxon>Sar</taxon>
        <taxon>Alveolata</taxon>
        <taxon>Perkinsozoa</taxon>
        <taxon>Perkinsea</taxon>
        <taxon>Perkinsida</taxon>
        <taxon>Perkinsidae</taxon>
        <taxon>Perkinsus</taxon>
    </lineage>
</organism>
<dbReference type="Proteomes" id="UP000553632">
    <property type="component" value="Unassembled WGS sequence"/>
</dbReference>
<gene>
    <name evidence="5" type="primary">PUF4_19</name>
    <name evidence="5" type="ORF">FOZ63_028799</name>
</gene>
<feature type="compositionally biased region" description="Low complexity" evidence="3">
    <location>
        <begin position="11"/>
        <end position="20"/>
    </location>
</feature>
<protein>
    <submittedName>
        <fullName evidence="5">Pumilio domain member 4</fullName>
    </submittedName>
</protein>
<evidence type="ECO:0000313" key="6">
    <source>
        <dbReference type="Proteomes" id="UP000553632"/>
    </source>
</evidence>
<feature type="compositionally biased region" description="Pro residues" evidence="3">
    <location>
        <begin position="83"/>
        <end position="100"/>
    </location>
</feature>
<feature type="compositionally biased region" description="Basic and acidic residues" evidence="3">
    <location>
        <begin position="811"/>
        <end position="825"/>
    </location>
</feature>
<evidence type="ECO:0000256" key="1">
    <source>
        <dbReference type="ARBA" id="ARBA00022737"/>
    </source>
</evidence>
<feature type="repeat" description="Pumilio" evidence="2">
    <location>
        <begin position="658"/>
        <end position="698"/>
    </location>
</feature>